<accession>A0ACC1K6A7</accession>
<proteinExistence type="predicted"/>
<sequence>MRRGRSNFGQDIFPGNPAFRTVHASTLPGRVRDTQEWMGWTWPRFRMPLLETGAETVAAVPRPHAGARPTIFGQVFEPFEDAAQITRCPDKWEIRLENPALVGSETKVQVKRGFLHVHARRVRAGASPTVSGWEGNAFEYSTALPRGHVAGKITARRTGAVMVVTVPIDTTASS</sequence>
<organism evidence="1 2">
    <name type="scientific">Coemansia nantahalensis</name>
    <dbReference type="NCBI Taxonomy" id="2789366"/>
    <lineage>
        <taxon>Eukaryota</taxon>
        <taxon>Fungi</taxon>
        <taxon>Fungi incertae sedis</taxon>
        <taxon>Zoopagomycota</taxon>
        <taxon>Kickxellomycotina</taxon>
        <taxon>Kickxellomycetes</taxon>
        <taxon>Kickxellales</taxon>
        <taxon>Kickxellaceae</taxon>
        <taxon>Coemansia</taxon>
    </lineage>
</organism>
<evidence type="ECO:0000313" key="1">
    <source>
        <dbReference type="EMBL" id="KAJ2774309.1"/>
    </source>
</evidence>
<reference evidence="1" key="1">
    <citation type="submission" date="2022-07" db="EMBL/GenBank/DDBJ databases">
        <title>Phylogenomic reconstructions and comparative analyses of Kickxellomycotina fungi.</title>
        <authorList>
            <person name="Reynolds N.K."/>
            <person name="Stajich J.E."/>
            <person name="Barry K."/>
            <person name="Grigoriev I.V."/>
            <person name="Crous P."/>
            <person name="Smith M.E."/>
        </authorList>
    </citation>
    <scope>NUCLEOTIDE SEQUENCE</scope>
    <source>
        <strain evidence="1">CBS 109366</strain>
    </source>
</reference>
<evidence type="ECO:0000313" key="2">
    <source>
        <dbReference type="Proteomes" id="UP001140234"/>
    </source>
</evidence>
<dbReference type="EMBL" id="JANBUJ010000112">
    <property type="protein sequence ID" value="KAJ2774309.1"/>
    <property type="molecule type" value="Genomic_DNA"/>
</dbReference>
<keyword evidence="2" id="KW-1185">Reference proteome</keyword>
<gene>
    <name evidence="1" type="ORF">IWQ57_000883</name>
</gene>
<dbReference type="Proteomes" id="UP001140234">
    <property type="component" value="Unassembled WGS sequence"/>
</dbReference>
<name>A0ACC1K6A7_9FUNG</name>
<protein>
    <submittedName>
        <fullName evidence="1">Uncharacterized protein</fullName>
    </submittedName>
</protein>
<comment type="caution">
    <text evidence="1">The sequence shown here is derived from an EMBL/GenBank/DDBJ whole genome shotgun (WGS) entry which is preliminary data.</text>
</comment>